<name>A0A2U1ALX4_9BURK</name>
<dbReference type="AlphaFoldDB" id="A0A2U1ALX4"/>
<dbReference type="PIRSF" id="PIRSF004649">
    <property type="entry name" value="MlaC"/>
    <property type="match status" value="1"/>
</dbReference>
<reference evidence="3 4" key="1">
    <citation type="submission" date="2018-06" db="EMBL/GenBank/DDBJ databases">
        <title>Genomic Encyclopedia of Type Strains, Phase IV (KMG-V): Genome sequencing to study the core and pangenomes of soil and plant-associated prokaryotes.</title>
        <authorList>
            <person name="Whitman W."/>
        </authorList>
    </citation>
    <scope>NUCLEOTIDE SEQUENCE [LARGE SCALE GENOMIC DNA]</scope>
    <source>
        <strain evidence="3 4">SRCL-318</strain>
        <strain evidence="2 5">SRMrh-85</strain>
    </source>
</reference>
<dbReference type="PANTHER" id="PTHR36573:SF1">
    <property type="entry name" value="INTERMEMBRANE PHOSPHOLIPID TRANSPORT SYSTEM BINDING PROTEIN MLAC"/>
    <property type="match status" value="1"/>
</dbReference>
<dbReference type="InterPro" id="IPR008869">
    <property type="entry name" value="MlaC/ttg2D"/>
</dbReference>
<dbReference type="Proteomes" id="UP000533533">
    <property type="component" value="Unassembled WGS sequence"/>
</dbReference>
<organism evidence="3 4">
    <name type="scientific">Paraburkholderia silvatlantica</name>
    <dbReference type="NCBI Taxonomy" id="321895"/>
    <lineage>
        <taxon>Bacteria</taxon>
        <taxon>Pseudomonadati</taxon>
        <taxon>Pseudomonadota</taxon>
        <taxon>Betaproteobacteria</taxon>
        <taxon>Burkholderiales</taxon>
        <taxon>Burkholderiaceae</taxon>
        <taxon>Paraburkholderia</taxon>
    </lineage>
</organism>
<gene>
    <name evidence="3" type="ORF">C7410_105234</name>
    <name evidence="2" type="ORF">FHX59_001358</name>
</gene>
<dbReference type="OrthoDB" id="9798905at2"/>
<evidence type="ECO:0000313" key="5">
    <source>
        <dbReference type="Proteomes" id="UP000533533"/>
    </source>
</evidence>
<dbReference type="PANTHER" id="PTHR36573">
    <property type="entry name" value="INTERMEMBRANE PHOSPHOLIPID TRANSPORT SYSTEM BINDING PROTEIN MLAC"/>
    <property type="match status" value="1"/>
</dbReference>
<protein>
    <submittedName>
        <fullName evidence="3">Phospholipid transport system substrate-binding protein</fullName>
    </submittedName>
</protein>
<evidence type="ECO:0000313" key="2">
    <source>
        <dbReference type="EMBL" id="MBB2926949.1"/>
    </source>
</evidence>
<sequence>MTRLFRMTALVAWCLLFLPATAAFAQSVQVDQSDPQALIKTATQQVLDEVRTKAIAPDDIARIQDIVNRDILPYVDFRRTTRLAMGPHWRTTTPEQQAQIEQQFQLLLIHLYSGAIAQLKPDQKIDYPPMRSSPGDTDVVVRTLAQTNSNPLEIDYRLYKTPQGWRLYDLNVLGAWLVQTYRQQFNEKIQQGGVDGLIQFLTARNQELVSGKTQTQ</sequence>
<dbReference type="Proteomes" id="UP000247772">
    <property type="component" value="Unassembled WGS sequence"/>
</dbReference>
<keyword evidence="5" id="KW-1185">Reference proteome</keyword>
<dbReference type="EMBL" id="QJSQ01000005">
    <property type="protein sequence ID" value="PYE25009.1"/>
    <property type="molecule type" value="Genomic_DNA"/>
</dbReference>
<evidence type="ECO:0000313" key="4">
    <source>
        <dbReference type="Proteomes" id="UP000247772"/>
    </source>
</evidence>
<evidence type="ECO:0000313" key="3">
    <source>
        <dbReference type="EMBL" id="PYE25009.1"/>
    </source>
</evidence>
<feature type="chain" id="PRO_5030057934" evidence="1">
    <location>
        <begin position="26"/>
        <end position="216"/>
    </location>
</feature>
<keyword evidence="1" id="KW-0732">Signal</keyword>
<dbReference type="EMBL" id="JACHVZ010000003">
    <property type="protein sequence ID" value="MBB2926949.1"/>
    <property type="molecule type" value="Genomic_DNA"/>
</dbReference>
<comment type="caution">
    <text evidence="3">The sequence shown here is derived from an EMBL/GenBank/DDBJ whole genome shotgun (WGS) entry which is preliminary data.</text>
</comment>
<evidence type="ECO:0000256" key="1">
    <source>
        <dbReference type="SAM" id="SignalP"/>
    </source>
</evidence>
<proteinExistence type="predicted"/>
<feature type="signal peptide" evidence="1">
    <location>
        <begin position="1"/>
        <end position="25"/>
    </location>
</feature>
<dbReference type="RefSeq" id="WP_110382577.1">
    <property type="nucleotide sequence ID" value="NZ_JACHVZ010000003.1"/>
</dbReference>
<dbReference type="Pfam" id="PF05494">
    <property type="entry name" value="MlaC"/>
    <property type="match status" value="1"/>
</dbReference>
<accession>A0A2U1ALX4</accession>
<dbReference type="Gene3D" id="3.10.450.50">
    <property type="match status" value="1"/>
</dbReference>
<dbReference type="Gene3D" id="1.10.10.640">
    <property type="entry name" value="phospholipid-binding protein"/>
    <property type="match status" value="1"/>
</dbReference>